<dbReference type="Pfam" id="PF13489">
    <property type="entry name" value="Methyltransf_23"/>
    <property type="match status" value="1"/>
</dbReference>
<name>A0AA92HAS7_RHIRH</name>
<dbReference type="InterPro" id="IPR029063">
    <property type="entry name" value="SAM-dependent_MTases_sf"/>
</dbReference>
<organism evidence="1 2">
    <name type="scientific">Rhizobium rhizogenes</name>
    <name type="common">Agrobacterium rhizogenes</name>
    <dbReference type="NCBI Taxonomy" id="359"/>
    <lineage>
        <taxon>Bacteria</taxon>
        <taxon>Pseudomonadati</taxon>
        <taxon>Pseudomonadota</taxon>
        <taxon>Alphaproteobacteria</taxon>
        <taxon>Hyphomicrobiales</taxon>
        <taxon>Rhizobiaceae</taxon>
        <taxon>Rhizobium/Agrobacterium group</taxon>
        <taxon>Rhizobium</taxon>
    </lineage>
</organism>
<protein>
    <recommendedName>
        <fullName evidence="3">Class I SAM-dependent methyltransferase</fullName>
    </recommendedName>
</protein>
<gene>
    <name evidence="1" type="ORF">DC430_03340</name>
</gene>
<dbReference type="AlphaFoldDB" id="A0AA92HAS7"/>
<reference evidence="1 2" key="1">
    <citation type="submission" date="2018-04" db="EMBL/GenBank/DDBJ databases">
        <authorList>
            <person name="Hagen T."/>
        </authorList>
    </citation>
    <scope>NUCLEOTIDE SEQUENCE [LARGE SCALE GENOMIC DNA]</scope>
    <source>
        <strain evidence="1 2">TPD7009</strain>
    </source>
</reference>
<sequence length="286" mass="33170">MKCKICGDASKSLSKEQVLGKHFTNLYECQSCNFIFMDPIYWLDEAYQRPITALDLGYVERNLRSADFVEQLLAPLPPSLLFVDYGGGTGMFVRMMRDRGFRFHIVEPYTETTFANNCEANVDRFGRYGALTAIEVFEHLPNPIASFKEMLTFSSAILFTTELYPNSRPAFGTWWYSGLEHGQHVSFHSEKSLEALGRQFGLKYKRLSSNWHLIAPADHALMNSPTKWGVSKWRRRVTKLSHKVKFLFSKPKRRPSLLQEDYRLMRQAFRSGTPEHTHLDHIWEKG</sequence>
<dbReference type="SUPFAM" id="SSF53335">
    <property type="entry name" value="S-adenosyl-L-methionine-dependent methyltransferases"/>
    <property type="match status" value="1"/>
</dbReference>
<dbReference type="Gene3D" id="3.40.50.150">
    <property type="entry name" value="Vaccinia Virus protein VP39"/>
    <property type="match status" value="1"/>
</dbReference>
<proteinExistence type="predicted"/>
<evidence type="ECO:0000313" key="1">
    <source>
        <dbReference type="EMBL" id="PVE56812.1"/>
    </source>
</evidence>
<evidence type="ECO:0000313" key="2">
    <source>
        <dbReference type="Proteomes" id="UP000244335"/>
    </source>
</evidence>
<dbReference type="Proteomes" id="UP000244335">
    <property type="component" value="Unassembled WGS sequence"/>
</dbReference>
<evidence type="ECO:0008006" key="3">
    <source>
        <dbReference type="Google" id="ProtNLM"/>
    </source>
</evidence>
<accession>A0AA92HAS7</accession>
<dbReference type="EMBL" id="QDFR01000001">
    <property type="protein sequence ID" value="PVE56812.1"/>
    <property type="molecule type" value="Genomic_DNA"/>
</dbReference>
<comment type="caution">
    <text evidence="1">The sequence shown here is derived from an EMBL/GenBank/DDBJ whole genome shotgun (WGS) entry which is preliminary data.</text>
</comment>